<reference evidence="2" key="2">
    <citation type="journal article" date="2020" name="Microorganisms">
        <title>Osmotic Adaptation and Compatible Solute Biosynthesis of Phototrophic Bacteria as Revealed from Genome Analyses.</title>
        <authorList>
            <person name="Imhoff J.F."/>
            <person name="Rahn T."/>
            <person name="Kunzel S."/>
            <person name="Keller A."/>
            <person name="Neulinger S.C."/>
        </authorList>
    </citation>
    <scope>NUCLEOTIDE SEQUENCE</scope>
    <source>
        <strain evidence="2">DSM 9154</strain>
    </source>
</reference>
<comment type="caution">
    <text evidence="2">The sequence shown here is derived from an EMBL/GenBank/DDBJ whole genome shotgun (WGS) entry which is preliminary data.</text>
</comment>
<evidence type="ECO:0000313" key="3">
    <source>
        <dbReference type="Proteomes" id="UP000778970"/>
    </source>
</evidence>
<dbReference type="EMBL" id="NRRE01000032">
    <property type="protein sequence ID" value="MBK1698967.1"/>
    <property type="molecule type" value="Genomic_DNA"/>
</dbReference>
<gene>
    <name evidence="2" type="ORF">CKO21_17125</name>
</gene>
<dbReference type="AlphaFoldDB" id="A0A934V122"/>
<sequence>MQRLRARSYLPLYWSRTDLGQGQTLARGKRESQQPPVAEAAMAQNNGGKPARGRISQAGTSAAGQQPGDGRRRSMSALGANVERVTRSVLGKRALAEASLIAEWPSVVGAEFARTCQPRRLVFPDRKARREATLVLRVKPGEATRLAHLEPILVDRVNGFFGYQAVKRLKLEQGHLVDRTPPTRPRAQPTLSESESQAARARISGIEDDRLRAALTRLSERLSGEGSNGDLNG</sequence>
<evidence type="ECO:0000256" key="1">
    <source>
        <dbReference type="SAM" id="MobiDB-lite"/>
    </source>
</evidence>
<dbReference type="Proteomes" id="UP000778970">
    <property type="component" value="Unassembled WGS sequence"/>
</dbReference>
<reference evidence="2" key="1">
    <citation type="submission" date="2017-08" db="EMBL/GenBank/DDBJ databases">
        <authorList>
            <person name="Imhoff J.F."/>
            <person name="Rahn T."/>
            <person name="Kuenzel S."/>
            <person name="Neulinger S.C."/>
        </authorList>
    </citation>
    <scope>NUCLEOTIDE SEQUENCE</scope>
    <source>
        <strain evidence="2">DSM 9154</strain>
    </source>
</reference>
<dbReference type="InterPro" id="IPR007922">
    <property type="entry name" value="DciA-like"/>
</dbReference>
<organism evidence="2 3">
    <name type="scientific">Rhodovibrio salinarum</name>
    <dbReference type="NCBI Taxonomy" id="1087"/>
    <lineage>
        <taxon>Bacteria</taxon>
        <taxon>Pseudomonadati</taxon>
        <taxon>Pseudomonadota</taxon>
        <taxon>Alphaproteobacteria</taxon>
        <taxon>Rhodospirillales</taxon>
        <taxon>Rhodovibrionaceae</taxon>
        <taxon>Rhodovibrio</taxon>
    </lineage>
</organism>
<dbReference type="PANTHER" id="PTHR36456">
    <property type="entry name" value="UPF0232 PROTEIN SCO3875"/>
    <property type="match status" value="1"/>
</dbReference>
<proteinExistence type="predicted"/>
<feature type="region of interest" description="Disordered" evidence="1">
    <location>
        <begin position="177"/>
        <end position="199"/>
    </location>
</feature>
<name>A0A934V122_9PROT</name>
<accession>A0A934V122</accession>
<evidence type="ECO:0000313" key="2">
    <source>
        <dbReference type="EMBL" id="MBK1698967.1"/>
    </source>
</evidence>
<feature type="region of interest" description="Disordered" evidence="1">
    <location>
        <begin position="22"/>
        <end position="74"/>
    </location>
</feature>
<keyword evidence="3" id="KW-1185">Reference proteome</keyword>
<dbReference type="Pfam" id="PF05258">
    <property type="entry name" value="DciA"/>
    <property type="match status" value="1"/>
</dbReference>
<dbReference type="PANTHER" id="PTHR36456:SF1">
    <property type="entry name" value="UPF0232 PROTEIN SCO3875"/>
    <property type="match status" value="1"/>
</dbReference>
<protein>
    <submittedName>
        <fullName evidence="2">DUF721 domain-containing protein</fullName>
    </submittedName>
</protein>